<proteinExistence type="predicted"/>
<dbReference type="EMBL" id="LGST01000018">
    <property type="protein sequence ID" value="KNE00552.1"/>
    <property type="molecule type" value="Genomic_DNA"/>
</dbReference>
<sequence length="61" mass="7080">MKSQHVGAFIAWQNPHDRQIAIFQSWTLLIHRLLPTRTQGKAHDFYAVICEQTPCQAYLVT</sequence>
<evidence type="ECO:0000313" key="2">
    <source>
        <dbReference type="Proteomes" id="UP000037122"/>
    </source>
</evidence>
<comment type="caution">
    <text evidence="1">The sequence shown here is derived from an EMBL/GenBank/DDBJ whole genome shotgun (WGS) entry which is preliminary data.</text>
</comment>
<gene>
    <name evidence="1" type="ORF">QG37_02585</name>
</gene>
<dbReference type="VEuPathDB" id="FungiDB:QG37_02585"/>
<protein>
    <submittedName>
        <fullName evidence="1">Uncharacterized protein</fullName>
    </submittedName>
</protein>
<dbReference type="Proteomes" id="UP000037122">
    <property type="component" value="Unassembled WGS sequence"/>
</dbReference>
<reference evidence="2" key="1">
    <citation type="journal article" date="2015" name="BMC Genomics">
        <title>Draft genome of a commonly misdiagnosed multidrug resistant pathogen Candida auris.</title>
        <authorList>
            <person name="Chatterjee S."/>
            <person name="Alampalli S.V."/>
            <person name="Nageshan R.K."/>
            <person name="Chettiar S.T."/>
            <person name="Joshi S."/>
            <person name="Tatu U.S."/>
        </authorList>
    </citation>
    <scope>NUCLEOTIDE SEQUENCE [LARGE SCALE GENOMIC DNA]</scope>
    <source>
        <strain evidence="2">6684</strain>
    </source>
</reference>
<organism evidence="1 2">
    <name type="scientific">Candidozyma auris</name>
    <name type="common">Yeast</name>
    <name type="synonym">Candida auris</name>
    <dbReference type="NCBI Taxonomy" id="498019"/>
    <lineage>
        <taxon>Eukaryota</taxon>
        <taxon>Fungi</taxon>
        <taxon>Dikarya</taxon>
        <taxon>Ascomycota</taxon>
        <taxon>Saccharomycotina</taxon>
        <taxon>Pichiomycetes</taxon>
        <taxon>Metschnikowiaceae</taxon>
        <taxon>Candidozyma</taxon>
    </lineage>
</organism>
<evidence type="ECO:0000313" key="1">
    <source>
        <dbReference type="EMBL" id="KNE00552.1"/>
    </source>
</evidence>
<accession>A0A0L0P2H7</accession>
<dbReference type="AlphaFoldDB" id="A0A0L0P2H7"/>
<name>A0A0L0P2H7_CANAR</name>